<evidence type="ECO:0000256" key="2">
    <source>
        <dbReference type="ARBA" id="ARBA00022801"/>
    </source>
</evidence>
<dbReference type="PANTHER" id="PTHR46118:SF4">
    <property type="entry name" value="PROTEIN ABHD11"/>
    <property type="match status" value="1"/>
</dbReference>
<dbReference type="RefSeq" id="XP_014568921.1">
    <property type="nucleotide sequence ID" value="XM_014713435.1"/>
</dbReference>
<dbReference type="OMA" id="FLGMSDN"/>
<name>G7EA05_MIXOS</name>
<dbReference type="eggNOG" id="KOG2382">
    <property type="taxonomic scope" value="Eukaryota"/>
</dbReference>
<dbReference type="OrthoDB" id="8119704at2759"/>
<dbReference type="HOGENOM" id="CLU_020336_53_0_1"/>
<dbReference type="InterPro" id="IPR029058">
    <property type="entry name" value="AB_hydrolase_fold"/>
</dbReference>
<sequence length="296" mass="33256">MSTATRRLALTGRHARLYSSASPAVALSYEHHPKPSRESIKKEPLVVLHGLFGSKQNWRSLGKSLAKQLERDVYCLDLRNHGESPHDADCSYTAYAGDVTSFLDSQNLSSIFLAGHSMGGKVAMTVALAPESQDRIKRLVVIDMSPATGKISPEFARYIEAMQEIESIGVEDKHQADQILQKYEESLPIRQFLLTNLNRPTSRDSRDPLRFRIPVDVLSKSLNAIGEFPFEEGKAVFKEPALFVKGELSKYLNRKSIAVAREYFPEMQLETVTGAGHWVHSEKPSEFMQLMREFCA</sequence>
<feature type="domain" description="AB hydrolase-1" evidence="3">
    <location>
        <begin position="44"/>
        <end position="284"/>
    </location>
</feature>
<dbReference type="FunCoup" id="G7EA05">
    <property type="interactions" value="251"/>
</dbReference>
<dbReference type="FunFam" id="3.40.50.1820:FF:000039">
    <property type="entry name" value="Esterase ybfF"/>
    <property type="match status" value="1"/>
</dbReference>
<evidence type="ECO:0000259" key="3">
    <source>
        <dbReference type="Pfam" id="PF00561"/>
    </source>
</evidence>
<proteinExistence type="inferred from homology"/>
<keyword evidence="5" id="KW-1185">Reference proteome</keyword>
<comment type="caution">
    <text evidence="4">The sequence shown here is derived from an EMBL/GenBank/DDBJ whole genome shotgun (WGS) entry which is preliminary data.</text>
</comment>
<dbReference type="GO" id="GO:0005739">
    <property type="term" value="C:mitochondrion"/>
    <property type="evidence" value="ECO:0007669"/>
    <property type="project" value="TreeGrafter"/>
</dbReference>
<dbReference type="Proteomes" id="UP000009131">
    <property type="component" value="Unassembled WGS sequence"/>
</dbReference>
<organism evidence="4 5">
    <name type="scientific">Mixia osmundae (strain CBS 9802 / IAM 14324 / JCM 22182 / KY 12970)</name>
    <dbReference type="NCBI Taxonomy" id="764103"/>
    <lineage>
        <taxon>Eukaryota</taxon>
        <taxon>Fungi</taxon>
        <taxon>Dikarya</taxon>
        <taxon>Basidiomycota</taxon>
        <taxon>Pucciniomycotina</taxon>
        <taxon>Mixiomycetes</taxon>
        <taxon>Mixiales</taxon>
        <taxon>Mixiaceae</taxon>
        <taxon>Mixia</taxon>
    </lineage>
</organism>
<evidence type="ECO:0000313" key="5">
    <source>
        <dbReference type="Proteomes" id="UP000009131"/>
    </source>
</evidence>
<protein>
    <recommendedName>
        <fullName evidence="3">AB hydrolase-1 domain-containing protein</fullName>
    </recommendedName>
</protein>
<reference evidence="4 5" key="2">
    <citation type="journal article" date="2012" name="Open Biol.">
        <title>Characteristics of nucleosomes and linker DNA regions on the genome of the basidiomycete Mixia osmundae revealed by mono- and dinucleosome mapping.</title>
        <authorList>
            <person name="Nishida H."/>
            <person name="Kondo S."/>
            <person name="Matsumoto T."/>
            <person name="Suzuki Y."/>
            <person name="Yoshikawa H."/>
            <person name="Taylor T.D."/>
            <person name="Sugiyama J."/>
        </authorList>
    </citation>
    <scope>NUCLEOTIDE SEQUENCE [LARGE SCALE GENOMIC DNA]</scope>
    <source>
        <strain evidence="5">CBS 9802 / IAM 14324 / JCM 22182 / KY 12970</strain>
    </source>
</reference>
<dbReference type="PANTHER" id="PTHR46118">
    <property type="entry name" value="PROTEIN ABHD11"/>
    <property type="match status" value="1"/>
</dbReference>
<dbReference type="Gene3D" id="3.40.50.1820">
    <property type="entry name" value="alpha/beta hydrolase"/>
    <property type="match status" value="1"/>
</dbReference>
<dbReference type="Pfam" id="PF00561">
    <property type="entry name" value="Abhydrolase_1"/>
    <property type="match status" value="1"/>
</dbReference>
<dbReference type="GO" id="GO:0052689">
    <property type="term" value="F:carboxylic ester hydrolase activity"/>
    <property type="evidence" value="ECO:0007669"/>
    <property type="project" value="TreeGrafter"/>
</dbReference>
<dbReference type="SUPFAM" id="SSF53474">
    <property type="entry name" value="alpha/beta-Hydrolases"/>
    <property type="match status" value="1"/>
</dbReference>
<dbReference type="EMBL" id="BABT02000221">
    <property type="protein sequence ID" value="GAA99665.1"/>
    <property type="molecule type" value="Genomic_DNA"/>
</dbReference>
<reference evidence="4 5" key="1">
    <citation type="journal article" date="2011" name="J. Gen. Appl. Microbiol.">
        <title>Draft genome sequencing of the enigmatic basidiomycete Mixia osmundae.</title>
        <authorList>
            <person name="Nishida H."/>
            <person name="Nagatsuka Y."/>
            <person name="Sugiyama J."/>
        </authorList>
    </citation>
    <scope>NUCLEOTIDE SEQUENCE [LARGE SCALE GENOMIC DNA]</scope>
    <source>
        <strain evidence="5">CBS 9802 / IAM 14324 / JCM 22182 / KY 12970</strain>
    </source>
</reference>
<dbReference type="STRING" id="764103.G7EA05"/>
<evidence type="ECO:0000256" key="1">
    <source>
        <dbReference type="ARBA" id="ARBA00008645"/>
    </source>
</evidence>
<comment type="similarity">
    <text evidence="1">Belongs to the AB hydrolase superfamily.</text>
</comment>
<accession>G7EA05</accession>
<dbReference type="InParanoid" id="G7EA05"/>
<evidence type="ECO:0000313" key="4">
    <source>
        <dbReference type="EMBL" id="GAA99665.1"/>
    </source>
</evidence>
<keyword evidence="2" id="KW-0378">Hydrolase</keyword>
<gene>
    <name evidence="4" type="primary">Mo06368</name>
    <name evidence="4" type="ORF">E5Q_06368</name>
</gene>
<dbReference type="AlphaFoldDB" id="G7EA05"/>
<dbReference type="InterPro" id="IPR000073">
    <property type="entry name" value="AB_hydrolase_1"/>
</dbReference>